<organism evidence="2 3">
    <name type="scientific">Methanosphaera stadtmanae</name>
    <dbReference type="NCBI Taxonomy" id="2317"/>
    <lineage>
        <taxon>Archaea</taxon>
        <taxon>Methanobacteriati</taxon>
        <taxon>Methanobacteriota</taxon>
        <taxon>Methanomada group</taxon>
        <taxon>Methanobacteria</taxon>
        <taxon>Methanobacteriales</taxon>
        <taxon>Methanobacteriaceae</taxon>
        <taxon>Methanosphaera</taxon>
    </lineage>
</organism>
<feature type="transmembrane region" description="Helical" evidence="1">
    <location>
        <begin position="211"/>
        <end position="228"/>
    </location>
</feature>
<keyword evidence="1" id="KW-1133">Transmembrane helix</keyword>
<protein>
    <recommendedName>
        <fullName evidence="4">Hydrolase</fullName>
    </recommendedName>
</protein>
<feature type="transmembrane region" description="Helical" evidence="1">
    <location>
        <begin position="122"/>
        <end position="142"/>
    </location>
</feature>
<evidence type="ECO:0000256" key="1">
    <source>
        <dbReference type="SAM" id="Phobius"/>
    </source>
</evidence>
<dbReference type="AlphaFoldDB" id="A0A328Q0L5"/>
<keyword evidence="1" id="KW-0812">Transmembrane</keyword>
<dbReference type="RefSeq" id="WP_011407027.1">
    <property type="nucleotide sequence ID" value="NZ_CATZNA010000123.1"/>
</dbReference>
<dbReference type="Pfam" id="PF04307">
    <property type="entry name" value="YdjM"/>
    <property type="match status" value="1"/>
</dbReference>
<dbReference type="EMBL" id="NGJK01000088">
    <property type="protein sequence ID" value="RAP02524.1"/>
    <property type="molecule type" value="Genomic_DNA"/>
</dbReference>
<comment type="caution">
    <text evidence="2">The sequence shown here is derived from an EMBL/GenBank/DDBJ whole genome shotgun (WGS) entry which is preliminary data.</text>
</comment>
<name>A0A328Q0L5_9EURY</name>
<feature type="transmembrane region" description="Helical" evidence="1">
    <location>
        <begin position="68"/>
        <end position="84"/>
    </location>
</feature>
<feature type="transmembrane region" description="Helical" evidence="1">
    <location>
        <begin position="91"/>
        <end position="110"/>
    </location>
</feature>
<feature type="transmembrane region" description="Helical" evidence="1">
    <location>
        <begin position="12"/>
        <end position="34"/>
    </location>
</feature>
<proteinExistence type="predicted"/>
<evidence type="ECO:0000313" key="3">
    <source>
        <dbReference type="Proteomes" id="UP000248557"/>
    </source>
</evidence>
<gene>
    <name evidence="2" type="ORF">CA615_07230</name>
</gene>
<dbReference type="Proteomes" id="UP000248557">
    <property type="component" value="Unassembled WGS sequence"/>
</dbReference>
<sequence>MSNYRNHAIAGILFALPFAPSLFYLFFALLGASIPDMDHVNNKNKVVVMFIIGVILAVALSVYDKLPLSAMIIILVAGIFYVSKHRGFTHTLLGVSVLSFLFTLIVMGFIPFINKLLIVSNIAWPSSILLFVVMILVGYFIVSRKYLLWYVLLVGIYLFLFPVDYGNIGSSNVFLMFFIGAISHIILDLWTPAGLCLFIPVSYKKYHRSMALLLILIWIICSLHYITVNGSLLTNFTSIFKYA</sequence>
<evidence type="ECO:0000313" key="2">
    <source>
        <dbReference type="EMBL" id="RAP02524.1"/>
    </source>
</evidence>
<reference evidence="2 3" key="1">
    <citation type="submission" date="2017-05" db="EMBL/GenBank/DDBJ databases">
        <title>Host range expansion of the Methanosphaera genus to humans and monogastric animals involves recent and extensive reduction in genome content.</title>
        <authorList>
            <person name="Hoedt E.C."/>
            <person name="Volmer J.G."/>
            <person name="Parks D.H."/>
            <person name="Rosewarne C.P."/>
            <person name="Denman S.E."/>
            <person name="Mcsweeney C.S."/>
            <person name="O Cuiv P."/>
            <person name="Hugenholtz P."/>
            <person name="Tyson G.W."/>
            <person name="Morrison M."/>
        </authorList>
    </citation>
    <scope>NUCLEOTIDE SEQUENCE [LARGE SCALE GENOMIC DNA]</scope>
    <source>
        <strain evidence="2 3">PA5</strain>
    </source>
</reference>
<feature type="transmembrane region" description="Helical" evidence="1">
    <location>
        <begin position="46"/>
        <end position="62"/>
    </location>
</feature>
<dbReference type="OMA" id="WKGHTIL"/>
<dbReference type="GeneID" id="3856090"/>
<dbReference type="InterPro" id="IPR007404">
    <property type="entry name" value="YdjM-like"/>
</dbReference>
<evidence type="ECO:0008006" key="4">
    <source>
        <dbReference type="Google" id="ProtNLM"/>
    </source>
</evidence>
<accession>A0A328Q0L5</accession>
<keyword evidence="1" id="KW-0472">Membrane</keyword>
<feature type="transmembrane region" description="Helical" evidence="1">
    <location>
        <begin position="174"/>
        <end position="199"/>
    </location>
</feature>
<feature type="transmembrane region" description="Helical" evidence="1">
    <location>
        <begin position="147"/>
        <end position="168"/>
    </location>
</feature>